<gene>
    <name evidence="1" type="ORF">H9830_13270</name>
</gene>
<reference evidence="1" key="1">
    <citation type="journal article" date="2021" name="PeerJ">
        <title>Extensive microbial diversity within the chicken gut microbiome revealed by metagenomics and culture.</title>
        <authorList>
            <person name="Gilroy R."/>
            <person name="Ravi A."/>
            <person name="Getino M."/>
            <person name="Pursley I."/>
            <person name="Horton D.L."/>
            <person name="Alikhan N.F."/>
            <person name="Baker D."/>
            <person name="Gharbi K."/>
            <person name="Hall N."/>
            <person name="Watson M."/>
            <person name="Adriaenssens E.M."/>
            <person name="Foster-Nyarko E."/>
            <person name="Jarju S."/>
            <person name="Secka A."/>
            <person name="Antonio M."/>
            <person name="Oren A."/>
            <person name="Chaudhuri R.R."/>
            <person name="La Ragione R."/>
            <person name="Hildebrand F."/>
            <person name="Pallen M.J."/>
        </authorList>
    </citation>
    <scope>NUCLEOTIDE SEQUENCE</scope>
    <source>
        <strain evidence="1">ChiGjej1B1-98</strain>
    </source>
</reference>
<name>A0A9D2CAT3_9MICO</name>
<sequence>MRWLRGVSIAVLVVLFVVLGAYYVTGDFTEPEGDANHGDAVESLPPTSLEAEPADLVFQAWGATVEGSTVTFPSSAVRRDAAVFDCTGWDVVVDGFHDSFVLLGECTSLTALGSHVRVAAERVDDLRIEGSHNYVVASAVEEARLDGPHSTLVADSVERLSGSASFPSLLVGTVGADTSDFTFGTAVVGAGLDPADYGDSFTPELLVAEGLSAAWVASNAMRLAPDATEHECAGESLVVGEGVPDERVLITGTCETVIVAGRVPVRIESADTVILLVNSADALLTDVDLLVNCGASTELEAGAVSALLDSGSDLTGTLDFLGAFASVNGPLDLAWRSGMDATDAVQPEDADPLVGPGP</sequence>
<evidence type="ECO:0000313" key="2">
    <source>
        <dbReference type="Proteomes" id="UP000824005"/>
    </source>
</evidence>
<dbReference type="EMBL" id="DXDC01000401">
    <property type="protein sequence ID" value="HIY67234.1"/>
    <property type="molecule type" value="Genomic_DNA"/>
</dbReference>
<protein>
    <submittedName>
        <fullName evidence="1">DUF3060 domain-containing protein</fullName>
    </submittedName>
</protein>
<accession>A0A9D2CAT3</accession>
<evidence type="ECO:0000313" key="1">
    <source>
        <dbReference type="EMBL" id="HIY67234.1"/>
    </source>
</evidence>
<organism evidence="1 2">
    <name type="scientific">Candidatus Agrococcus pullicola</name>
    <dbReference type="NCBI Taxonomy" id="2838429"/>
    <lineage>
        <taxon>Bacteria</taxon>
        <taxon>Bacillati</taxon>
        <taxon>Actinomycetota</taxon>
        <taxon>Actinomycetes</taxon>
        <taxon>Micrococcales</taxon>
        <taxon>Microbacteriaceae</taxon>
        <taxon>Agrococcus</taxon>
    </lineage>
</organism>
<dbReference type="AlphaFoldDB" id="A0A9D2CAT3"/>
<proteinExistence type="predicted"/>
<reference evidence="1" key="2">
    <citation type="submission" date="2021-04" db="EMBL/GenBank/DDBJ databases">
        <authorList>
            <person name="Gilroy R."/>
        </authorList>
    </citation>
    <scope>NUCLEOTIDE SEQUENCE</scope>
    <source>
        <strain evidence="1">ChiGjej1B1-98</strain>
    </source>
</reference>
<comment type="caution">
    <text evidence="1">The sequence shown here is derived from an EMBL/GenBank/DDBJ whole genome shotgun (WGS) entry which is preliminary data.</text>
</comment>
<dbReference type="Proteomes" id="UP000824005">
    <property type="component" value="Unassembled WGS sequence"/>
</dbReference>